<dbReference type="InterPro" id="IPR003358">
    <property type="entry name" value="tRNA_(Gua-N-7)_MeTrfase_Trmb"/>
</dbReference>
<gene>
    <name evidence="7" type="ORF">MNBD_GAMMA22-2085</name>
</gene>
<dbReference type="GO" id="GO:0043527">
    <property type="term" value="C:tRNA methyltransferase complex"/>
    <property type="evidence" value="ECO:0007669"/>
    <property type="project" value="TreeGrafter"/>
</dbReference>
<name>A0A3B1A7J2_9ZZZZ</name>
<evidence type="ECO:0000256" key="1">
    <source>
        <dbReference type="ARBA" id="ARBA00000142"/>
    </source>
</evidence>
<dbReference type="PANTHER" id="PTHR23417:SF14">
    <property type="entry name" value="PENTACOTRIPEPTIDE-REPEAT REGION OF PRORP DOMAIN-CONTAINING PROTEIN"/>
    <property type="match status" value="1"/>
</dbReference>
<dbReference type="HAMAP" id="MF_01057">
    <property type="entry name" value="tRNA_methyltr_TrmB"/>
    <property type="match status" value="1"/>
</dbReference>
<dbReference type="NCBIfam" id="TIGR00091">
    <property type="entry name" value="tRNA (guanosine(46)-N7)-methyltransferase TrmB"/>
    <property type="match status" value="1"/>
</dbReference>
<dbReference type="GO" id="GO:0008176">
    <property type="term" value="F:tRNA (guanine(46)-N7)-methyltransferase activity"/>
    <property type="evidence" value="ECO:0007669"/>
    <property type="project" value="UniProtKB-EC"/>
</dbReference>
<comment type="catalytic activity">
    <reaction evidence="1">
        <text>guanosine(46) in tRNA + S-adenosyl-L-methionine = N(7)-methylguanosine(46) in tRNA + S-adenosyl-L-homocysteine</text>
        <dbReference type="Rhea" id="RHEA:42708"/>
        <dbReference type="Rhea" id="RHEA-COMP:10188"/>
        <dbReference type="Rhea" id="RHEA-COMP:10189"/>
        <dbReference type="ChEBI" id="CHEBI:57856"/>
        <dbReference type="ChEBI" id="CHEBI:59789"/>
        <dbReference type="ChEBI" id="CHEBI:74269"/>
        <dbReference type="ChEBI" id="CHEBI:74480"/>
        <dbReference type="EC" id="2.1.1.33"/>
    </reaction>
</comment>
<dbReference type="EMBL" id="UOFS01000049">
    <property type="protein sequence ID" value="VAX01689.1"/>
    <property type="molecule type" value="Genomic_DNA"/>
</dbReference>
<keyword evidence="5" id="KW-0949">S-adenosyl-L-methionine</keyword>
<evidence type="ECO:0000256" key="4">
    <source>
        <dbReference type="ARBA" id="ARBA00022679"/>
    </source>
</evidence>
<dbReference type="InterPro" id="IPR055361">
    <property type="entry name" value="tRNA_methyltr_TrmB_bact"/>
</dbReference>
<protein>
    <recommendedName>
        <fullName evidence="2">tRNA (guanine(46)-N(7))-methyltransferase</fullName>
        <ecNumber evidence="2">2.1.1.33</ecNumber>
    </recommendedName>
</protein>
<dbReference type="AlphaFoldDB" id="A0A3B1A7J2"/>
<dbReference type="InterPro" id="IPR029063">
    <property type="entry name" value="SAM-dependent_MTases_sf"/>
</dbReference>
<sequence>MPCASYILNLGREGRLTSSQARAMRELYPKFGIEFQTQQLDVNAEFARAADTFIDIGFGTGTSVVHMAALHPEHNHLGVEVHRPGVGNLLLQVEKNNFSNVRVICYDVMDVLNNMIADESLTGVFLFFPDPWHKRKHHKRRLVQETFIQLLRKKLQVGGFFHMATDWKHYAQQMMTEMNVAEGFVNKAGDNNYCERPDYRPITKFEQRGFRLGHSVWDLIFIKNN</sequence>
<organism evidence="7">
    <name type="scientific">hydrothermal vent metagenome</name>
    <dbReference type="NCBI Taxonomy" id="652676"/>
    <lineage>
        <taxon>unclassified sequences</taxon>
        <taxon>metagenomes</taxon>
        <taxon>ecological metagenomes</taxon>
    </lineage>
</organism>
<dbReference type="CDD" id="cd02440">
    <property type="entry name" value="AdoMet_MTases"/>
    <property type="match status" value="1"/>
</dbReference>
<keyword evidence="3 7" id="KW-0489">Methyltransferase</keyword>
<keyword evidence="4 7" id="KW-0808">Transferase</keyword>
<evidence type="ECO:0000256" key="5">
    <source>
        <dbReference type="ARBA" id="ARBA00022691"/>
    </source>
</evidence>
<evidence type="ECO:0000256" key="3">
    <source>
        <dbReference type="ARBA" id="ARBA00022603"/>
    </source>
</evidence>
<evidence type="ECO:0000256" key="2">
    <source>
        <dbReference type="ARBA" id="ARBA00011977"/>
    </source>
</evidence>
<reference evidence="7" key="1">
    <citation type="submission" date="2018-06" db="EMBL/GenBank/DDBJ databases">
        <authorList>
            <person name="Zhirakovskaya E."/>
        </authorList>
    </citation>
    <scope>NUCLEOTIDE SEQUENCE</scope>
</reference>
<evidence type="ECO:0000256" key="6">
    <source>
        <dbReference type="ARBA" id="ARBA00022694"/>
    </source>
</evidence>
<evidence type="ECO:0000313" key="7">
    <source>
        <dbReference type="EMBL" id="VAX01689.1"/>
    </source>
</evidence>
<dbReference type="Pfam" id="PF02390">
    <property type="entry name" value="Methyltransf_4"/>
    <property type="match status" value="1"/>
</dbReference>
<dbReference type="SUPFAM" id="SSF53335">
    <property type="entry name" value="S-adenosyl-L-methionine-dependent methyltransferases"/>
    <property type="match status" value="1"/>
</dbReference>
<keyword evidence="6" id="KW-0819">tRNA processing</keyword>
<dbReference type="Gene3D" id="3.40.50.150">
    <property type="entry name" value="Vaccinia Virus protein VP39"/>
    <property type="match status" value="1"/>
</dbReference>
<dbReference type="EC" id="2.1.1.33" evidence="2"/>
<accession>A0A3B1A7J2</accession>
<dbReference type="PANTHER" id="PTHR23417">
    <property type="entry name" value="3-DEOXY-D-MANNO-OCTULOSONIC-ACID TRANSFERASE/TRNA GUANINE-N 7 - -METHYLTRANSFERASE"/>
    <property type="match status" value="1"/>
</dbReference>
<proteinExistence type="inferred from homology"/>
<dbReference type="PROSITE" id="PS51625">
    <property type="entry name" value="SAM_MT_TRMB"/>
    <property type="match status" value="1"/>
</dbReference>